<dbReference type="InterPro" id="IPR039425">
    <property type="entry name" value="RNA_pol_sigma-70-like"/>
</dbReference>
<dbReference type="SUPFAM" id="SSF88659">
    <property type="entry name" value="Sigma3 and sigma4 domains of RNA polymerase sigma factors"/>
    <property type="match status" value="1"/>
</dbReference>
<dbReference type="PANTHER" id="PTHR43133:SF39">
    <property type="entry name" value="SIMILAR TO RNA POLYMERASE SIGMA-E FACTOR"/>
    <property type="match status" value="1"/>
</dbReference>
<dbReference type="InterPro" id="IPR014284">
    <property type="entry name" value="RNA_pol_sigma-70_dom"/>
</dbReference>
<dbReference type="InterPro" id="IPR013324">
    <property type="entry name" value="RNA_pol_sigma_r3/r4-like"/>
</dbReference>
<dbReference type="InterPro" id="IPR053812">
    <property type="entry name" value="HTH_Sigma70_ECF-like"/>
</dbReference>
<dbReference type="GO" id="GO:0006352">
    <property type="term" value="P:DNA-templated transcription initiation"/>
    <property type="evidence" value="ECO:0007669"/>
    <property type="project" value="InterPro"/>
</dbReference>
<dbReference type="GO" id="GO:0016987">
    <property type="term" value="F:sigma factor activity"/>
    <property type="evidence" value="ECO:0007669"/>
    <property type="project" value="UniProtKB-KW"/>
</dbReference>
<dbReference type="NCBIfam" id="TIGR02999">
    <property type="entry name" value="Sig-70_X6"/>
    <property type="match status" value="1"/>
</dbReference>
<sequence length="203" mass="22808">MDTLPSDAPGLSDQTRDDSVTRLLMQVRAGQASAWDQILPRVYDDLHRVARAQLRQRAFGDVSATALVNEAWLRLAGSSAKAENRRHYIALVAKAMRYVLMDEARRDMAAKHGSGQPKQTLTDDLDIPDEKTLEDLFCLDAALTRLFSIDERLGQLVELRYFGGLDEQEIAALLGVTDRTLRRDWRRARAFLLTQLGDNAILA</sequence>
<reference evidence="6 7" key="1">
    <citation type="submission" date="2018-11" db="EMBL/GenBank/DDBJ databases">
        <title>Lysobacter cryohumiis sp. nov., isolated from soil in the Tianshan Mountains, Xinjiang, China.</title>
        <authorList>
            <person name="Luo Y."/>
            <person name="Sheng H."/>
        </authorList>
    </citation>
    <scope>NUCLEOTIDE SEQUENCE [LARGE SCALE GENOMIC DNA]</scope>
    <source>
        <strain evidence="6 7">ZS60</strain>
    </source>
</reference>
<dbReference type="OrthoDB" id="128473at2"/>
<dbReference type="RefSeq" id="WP_123088390.1">
    <property type="nucleotide sequence ID" value="NZ_RIBS01000005.1"/>
</dbReference>
<evidence type="ECO:0000256" key="1">
    <source>
        <dbReference type="ARBA" id="ARBA00010641"/>
    </source>
</evidence>
<accession>A0A3M8SPR2</accession>
<dbReference type="SUPFAM" id="SSF88946">
    <property type="entry name" value="Sigma2 domain of RNA polymerase sigma factors"/>
    <property type="match status" value="1"/>
</dbReference>
<dbReference type="InterPro" id="IPR013325">
    <property type="entry name" value="RNA_pol_sigma_r2"/>
</dbReference>
<dbReference type="Gene3D" id="1.10.10.10">
    <property type="entry name" value="Winged helix-like DNA-binding domain superfamily/Winged helix DNA-binding domain"/>
    <property type="match status" value="1"/>
</dbReference>
<evidence type="ECO:0000256" key="3">
    <source>
        <dbReference type="ARBA" id="ARBA00023082"/>
    </source>
</evidence>
<evidence type="ECO:0000313" key="7">
    <source>
        <dbReference type="Proteomes" id="UP000267049"/>
    </source>
</evidence>
<feature type="domain" description="RNA polymerase sigma-70 ECF-like HTH" evidence="5">
    <location>
        <begin position="19"/>
        <end position="196"/>
    </location>
</feature>
<evidence type="ECO:0000259" key="5">
    <source>
        <dbReference type="Pfam" id="PF07638"/>
    </source>
</evidence>
<keyword evidence="2" id="KW-0805">Transcription regulation</keyword>
<gene>
    <name evidence="6" type="ORF">EER27_12255</name>
</gene>
<comment type="caution">
    <text evidence="6">The sequence shown here is derived from an EMBL/GenBank/DDBJ whole genome shotgun (WGS) entry which is preliminary data.</text>
</comment>
<name>A0A3M8SPR2_9GAMM</name>
<proteinExistence type="inferred from homology"/>
<keyword evidence="7" id="KW-1185">Reference proteome</keyword>
<dbReference type="NCBIfam" id="TIGR02937">
    <property type="entry name" value="sigma70-ECF"/>
    <property type="match status" value="1"/>
</dbReference>
<dbReference type="InterPro" id="IPR011517">
    <property type="entry name" value="RNA_pol_sigma70_ECF-like"/>
</dbReference>
<keyword evidence="3" id="KW-0731">Sigma factor</keyword>
<protein>
    <submittedName>
        <fullName evidence="6">Sigma-70 family RNA polymerase sigma factor</fullName>
    </submittedName>
</protein>
<keyword evidence="4" id="KW-0804">Transcription</keyword>
<evidence type="ECO:0000256" key="2">
    <source>
        <dbReference type="ARBA" id="ARBA00023015"/>
    </source>
</evidence>
<organism evidence="6 7">
    <name type="scientific">Montanilutibacter psychrotolerans</name>
    <dbReference type="NCBI Taxonomy" id="1327343"/>
    <lineage>
        <taxon>Bacteria</taxon>
        <taxon>Pseudomonadati</taxon>
        <taxon>Pseudomonadota</taxon>
        <taxon>Gammaproteobacteria</taxon>
        <taxon>Lysobacterales</taxon>
        <taxon>Lysobacteraceae</taxon>
        <taxon>Montanilutibacter</taxon>
    </lineage>
</organism>
<dbReference type="Pfam" id="PF07638">
    <property type="entry name" value="Sigma70_ECF"/>
    <property type="match status" value="1"/>
</dbReference>
<dbReference type="PANTHER" id="PTHR43133">
    <property type="entry name" value="RNA POLYMERASE ECF-TYPE SIGMA FACTO"/>
    <property type="match status" value="1"/>
</dbReference>
<dbReference type="Proteomes" id="UP000267049">
    <property type="component" value="Unassembled WGS sequence"/>
</dbReference>
<dbReference type="Gene3D" id="1.10.1740.10">
    <property type="match status" value="1"/>
</dbReference>
<dbReference type="InterPro" id="IPR036388">
    <property type="entry name" value="WH-like_DNA-bd_sf"/>
</dbReference>
<dbReference type="AlphaFoldDB" id="A0A3M8SPR2"/>
<evidence type="ECO:0000256" key="4">
    <source>
        <dbReference type="ARBA" id="ARBA00023163"/>
    </source>
</evidence>
<comment type="similarity">
    <text evidence="1">Belongs to the sigma-70 factor family. ECF subfamily.</text>
</comment>
<dbReference type="EMBL" id="RIBS01000005">
    <property type="protein sequence ID" value="RNF83259.1"/>
    <property type="molecule type" value="Genomic_DNA"/>
</dbReference>
<evidence type="ECO:0000313" key="6">
    <source>
        <dbReference type="EMBL" id="RNF83259.1"/>
    </source>
</evidence>